<comment type="caution">
    <text evidence="4">The sequence shown here is derived from an EMBL/GenBank/DDBJ whole genome shotgun (WGS) entry which is preliminary data.</text>
</comment>
<dbReference type="InterPro" id="IPR051159">
    <property type="entry name" value="Hexapeptide_acetyltransf"/>
</dbReference>
<reference evidence="4 5" key="1">
    <citation type="submission" date="2023-03" db="EMBL/GenBank/DDBJ databases">
        <title>Strain YYF002 represents a novel species in the genus Winogradskyella isolated from seawater.</title>
        <authorList>
            <person name="Fu Z.-Y."/>
        </authorList>
    </citation>
    <scope>NUCLEOTIDE SEQUENCE [LARGE SCALE GENOMIC DNA]</scope>
    <source>
        <strain evidence="4 5">YYF002</strain>
    </source>
</reference>
<dbReference type="SUPFAM" id="SSF51161">
    <property type="entry name" value="Trimeric LpxA-like enzymes"/>
    <property type="match status" value="1"/>
</dbReference>
<dbReference type="InterPro" id="IPR018357">
    <property type="entry name" value="Hexapep_transf_CS"/>
</dbReference>
<dbReference type="PANTHER" id="PTHR23416">
    <property type="entry name" value="SIALIC ACID SYNTHASE-RELATED"/>
    <property type="match status" value="1"/>
</dbReference>
<evidence type="ECO:0000256" key="3">
    <source>
        <dbReference type="ARBA" id="ARBA00023315"/>
    </source>
</evidence>
<dbReference type="InterPro" id="IPR001451">
    <property type="entry name" value="Hexapep"/>
</dbReference>
<sequence>MLKLLSKLIAKYRATEYKVKGDPNRIIIGSNTSIDSSVILNNSKGGTIEIGDNCHIFENVIIATYGGNIKIGSQTSINPFCVLYGHGNLTIGDDVRIATQSVFVPANHNYDELDIPIRKQGLTKKGIIIENNVWIGAGVKVLDGVYIEENVIVAAGSVVNKNIERGLIVGGVPAKLIRNRNK</sequence>
<dbReference type="CDD" id="cd04647">
    <property type="entry name" value="LbH_MAT_like"/>
    <property type="match status" value="1"/>
</dbReference>
<keyword evidence="1" id="KW-0808">Transferase</keyword>
<dbReference type="PROSITE" id="PS00101">
    <property type="entry name" value="HEXAPEP_TRANSFERASES"/>
    <property type="match status" value="1"/>
</dbReference>
<keyword evidence="3" id="KW-0012">Acyltransferase</keyword>
<evidence type="ECO:0000313" key="5">
    <source>
        <dbReference type="Proteomes" id="UP001529085"/>
    </source>
</evidence>
<dbReference type="Pfam" id="PF00132">
    <property type="entry name" value="Hexapep"/>
    <property type="match status" value="1"/>
</dbReference>
<gene>
    <name evidence="4" type="ORF">P7122_00445</name>
</gene>
<keyword evidence="2" id="KW-0677">Repeat</keyword>
<dbReference type="PANTHER" id="PTHR23416:SF78">
    <property type="entry name" value="LIPOPOLYSACCHARIDE BIOSYNTHESIS O-ACETYL TRANSFERASE WBBJ-RELATED"/>
    <property type="match status" value="1"/>
</dbReference>
<organism evidence="4 5">
    <name type="scientific">Winogradskyella marincola</name>
    <dbReference type="NCBI Taxonomy" id="3037795"/>
    <lineage>
        <taxon>Bacteria</taxon>
        <taxon>Pseudomonadati</taxon>
        <taxon>Bacteroidota</taxon>
        <taxon>Flavobacteriia</taxon>
        <taxon>Flavobacteriales</taxon>
        <taxon>Flavobacteriaceae</taxon>
        <taxon>Winogradskyella</taxon>
    </lineage>
</organism>
<name>A0ABT6FX10_9FLAO</name>
<keyword evidence="5" id="KW-1185">Reference proteome</keyword>
<accession>A0ABT6FX10</accession>
<dbReference type="InterPro" id="IPR011004">
    <property type="entry name" value="Trimer_LpxA-like_sf"/>
</dbReference>
<evidence type="ECO:0000256" key="1">
    <source>
        <dbReference type="ARBA" id="ARBA00022679"/>
    </source>
</evidence>
<protein>
    <submittedName>
        <fullName evidence="4">DapH/DapD/GlmU-related protein</fullName>
    </submittedName>
</protein>
<dbReference type="RefSeq" id="WP_278003817.1">
    <property type="nucleotide sequence ID" value="NZ_JARSBN010000001.1"/>
</dbReference>
<evidence type="ECO:0000256" key="2">
    <source>
        <dbReference type="ARBA" id="ARBA00022737"/>
    </source>
</evidence>
<dbReference type="Gene3D" id="2.160.10.10">
    <property type="entry name" value="Hexapeptide repeat proteins"/>
    <property type="match status" value="1"/>
</dbReference>
<dbReference type="EMBL" id="JARSBN010000001">
    <property type="protein sequence ID" value="MDG4714325.1"/>
    <property type="molecule type" value="Genomic_DNA"/>
</dbReference>
<proteinExistence type="predicted"/>
<dbReference type="Proteomes" id="UP001529085">
    <property type="component" value="Unassembled WGS sequence"/>
</dbReference>
<evidence type="ECO:0000313" key="4">
    <source>
        <dbReference type="EMBL" id="MDG4714325.1"/>
    </source>
</evidence>